<dbReference type="PANTHER" id="PTHR46173:SF1">
    <property type="entry name" value="CCA TRNA NUCLEOTIDYLTRANSFERASE 1, MITOCHONDRIAL"/>
    <property type="match status" value="1"/>
</dbReference>
<evidence type="ECO:0000259" key="9">
    <source>
        <dbReference type="Pfam" id="PF01743"/>
    </source>
</evidence>
<evidence type="ECO:0000256" key="1">
    <source>
        <dbReference type="ARBA" id="ARBA00001946"/>
    </source>
</evidence>
<reference evidence="11" key="1">
    <citation type="submission" date="2022-09" db="EMBL/GenBank/DDBJ databases">
        <title>Rhodovastum sp. nov. RN2-1 isolated from soil in Seongnam, South Korea.</title>
        <authorList>
            <person name="Le N.T."/>
        </authorList>
    </citation>
    <scope>NUCLEOTIDE SEQUENCE</scope>
    <source>
        <strain evidence="11">RN2-1</strain>
    </source>
</reference>
<evidence type="ECO:0000256" key="6">
    <source>
        <dbReference type="ARBA" id="ARBA00022741"/>
    </source>
</evidence>
<keyword evidence="8" id="KW-0694">RNA-binding</keyword>
<evidence type="ECO:0000256" key="5">
    <source>
        <dbReference type="ARBA" id="ARBA00022723"/>
    </source>
</evidence>
<evidence type="ECO:0000256" key="7">
    <source>
        <dbReference type="ARBA" id="ARBA00022842"/>
    </source>
</evidence>
<dbReference type="InterPro" id="IPR002646">
    <property type="entry name" value="PolA_pol_head_dom"/>
</dbReference>
<dbReference type="GO" id="GO:0000166">
    <property type="term" value="F:nucleotide binding"/>
    <property type="evidence" value="ECO:0007669"/>
    <property type="project" value="UniProtKB-KW"/>
</dbReference>
<keyword evidence="6" id="KW-0547">Nucleotide-binding</keyword>
<dbReference type="GO" id="GO:0016779">
    <property type="term" value="F:nucleotidyltransferase activity"/>
    <property type="evidence" value="ECO:0007669"/>
    <property type="project" value="UniProtKB-KW"/>
</dbReference>
<accession>A0AA42CHT1</accession>
<reference evidence="11" key="2">
    <citation type="submission" date="2022-10" db="EMBL/GenBank/DDBJ databases">
        <authorList>
            <person name="Trinh H.N."/>
        </authorList>
    </citation>
    <scope>NUCLEOTIDE SEQUENCE</scope>
    <source>
        <strain evidence="11">RN2-1</strain>
    </source>
</reference>
<name>A0AA42CHT1_9PROT</name>
<sequence length="398" mass="41905">MTRPADMAEAPALRIAPPDFVADPAVHAVLAALPRARLVGGCVRDALAGRAVADIDLATPDPPDAVTRALTGAGLRAVPTGLDHGTVTAVSGHRGFEVTTLRRDVATDGRHAVVAYTDDWREDAARRDFTINALSMTADGAVYDYFGGIADLRAGRVRFVGDAATRIAEDYLRILRFFRFHARFGTGAPDPQALAAIDGAVPGLARLSAERVWSELKRILAAPDPVASVALMRRLGVLDAALPEGADPERLARLVATGAPDDPLLRLAALLSGDALAVAERLRLSSAERDRLVALRAGPAPAPDADDATLRRMLADTSKPVLTGRVWLDGGDAGLLARLADMKVPVFPLRGRDLVAAGVPAGAAMGAMLRALRAWWMEGGCTADAAACRAELQRRLQA</sequence>
<dbReference type="InterPro" id="IPR043519">
    <property type="entry name" value="NT_sf"/>
</dbReference>
<comment type="caution">
    <text evidence="11">The sequence shown here is derived from an EMBL/GenBank/DDBJ whole genome shotgun (WGS) entry which is preliminary data.</text>
</comment>
<keyword evidence="7" id="KW-0460">Magnesium</keyword>
<dbReference type="Gene3D" id="1.10.3090.10">
    <property type="entry name" value="cca-adding enzyme, domain 2"/>
    <property type="match status" value="1"/>
</dbReference>
<evidence type="ECO:0000259" key="10">
    <source>
        <dbReference type="Pfam" id="PF12627"/>
    </source>
</evidence>
<dbReference type="Proteomes" id="UP001165679">
    <property type="component" value="Unassembled WGS sequence"/>
</dbReference>
<keyword evidence="12" id="KW-1185">Reference proteome</keyword>
<keyword evidence="4" id="KW-0548">Nucleotidyltransferase</keyword>
<dbReference type="EMBL" id="JAPDNT010000041">
    <property type="protein sequence ID" value="MCW3477586.1"/>
    <property type="molecule type" value="Genomic_DNA"/>
</dbReference>
<dbReference type="CDD" id="cd05398">
    <property type="entry name" value="NT_ClassII-CCAase"/>
    <property type="match status" value="1"/>
</dbReference>
<dbReference type="GO" id="GO:0008033">
    <property type="term" value="P:tRNA processing"/>
    <property type="evidence" value="ECO:0007669"/>
    <property type="project" value="UniProtKB-KW"/>
</dbReference>
<dbReference type="GO" id="GO:0000049">
    <property type="term" value="F:tRNA binding"/>
    <property type="evidence" value="ECO:0007669"/>
    <property type="project" value="TreeGrafter"/>
</dbReference>
<feature type="domain" description="tRNA nucleotidyltransferase/poly(A) polymerase RNA and SrmB- binding" evidence="10">
    <location>
        <begin position="190"/>
        <end position="245"/>
    </location>
</feature>
<protein>
    <submittedName>
        <fullName evidence="11">CCA tRNA nucleotidyltransferase</fullName>
    </submittedName>
</protein>
<dbReference type="SUPFAM" id="SSF81301">
    <property type="entry name" value="Nucleotidyltransferase"/>
    <property type="match status" value="1"/>
</dbReference>
<dbReference type="InterPro" id="IPR050264">
    <property type="entry name" value="Bact_CCA-adding_enz_type3_sf"/>
</dbReference>
<dbReference type="Gene3D" id="3.30.460.10">
    <property type="entry name" value="Beta Polymerase, domain 2"/>
    <property type="match status" value="1"/>
</dbReference>
<dbReference type="PANTHER" id="PTHR46173">
    <property type="entry name" value="CCA TRNA NUCLEOTIDYLTRANSFERASE 1, MITOCHONDRIAL"/>
    <property type="match status" value="1"/>
</dbReference>
<gene>
    <name evidence="11" type="ORF">OL599_23790</name>
</gene>
<evidence type="ECO:0000256" key="4">
    <source>
        <dbReference type="ARBA" id="ARBA00022695"/>
    </source>
</evidence>
<evidence type="ECO:0000256" key="3">
    <source>
        <dbReference type="ARBA" id="ARBA00022694"/>
    </source>
</evidence>
<evidence type="ECO:0000313" key="12">
    <source>
        <dbReference type="Proteomes" id="UP001165679"/>
    </source>
</evidence>
<keyword evidence="3" id="KW-0819">tRNA processing</keyword>
<dbReference type="AlphaFoldDB" id="A0AA42CHT1"/>
<evidence type="ECO:0000313" key="11">
    <source>
        <dbReference type="EMBL" id="MCW3477586.1"/>
    </source>
</evidence>
<organism evidence="11 12">
    <name type="scientific">Limobrevibacterium gyesilva</name>
    <dbReference type="NCBI Taxonomy" id="2991712"/>
    <lineage>
        <taxon>Bacteria</taxon>
        <taxon>Pseudomonadati</taxon>
        <taxon>Pseudomonadota</taxon>
        <taxon>Alphaproteobacteria</taxon>
        <taxon>Acetobacterales</taxon>
        <taxon>Acetobacteraceae</taxon>
        <taxon>Limobrevibacterium</taxon>
    </lineage>
</organism>
<evidence type="ECO:0000256" key="2">
    <source>
        <dbReference type="ARBA" id="ARBA00022679"/>
    </source>
</evidence>
<feature type="domain" description="Poly A polymerase head" evidence="9">
    <location>
        <begin position="36"/>
        <end position="158"/>
    </location>
</feature>
<dbReference type="Pfam" id="PF12627">
    <property type="entry name" value="PolyA_pol_RNAbd"/>
    <property type="match status" value="1"/>
</dbReference>
<comment type="similarity">
    <text evidence="8">Belongs to the tRNA nucleotidyltransferase/poly(A) polymerase family.</text>
</comment>
<keyword evidence="2 8" id="KW-0808">Transferase</keyword>
<comment type="cofactor">
    <cofactor evidence="1">
        <name>Mg(2+)</name>
        <dbReference type="ChEBI" id="CHEBI:18420"/>
    </cofactor>
</comment>
<proteinExistence type="inferred from homology"/>
<dbReference type="SUPFAM" id="SSF81891">
    <property type="entry name" value="Poly A polymerase C-terminal region-like"/>
    <property type="match status" value="1"/>
</dbReference>
<keyword evidence="5" id="KW-0479">Metal-binding</keyword>
<dbReference type="GO" id="GO:0046872">
    <property type="term" value="F:metal ion binding"/>
    <property type="evidence" value="ECO:0007669"/>
    <property type="project" value="UniProtKB-KW"/>
</dbReference>
<dbReference type="InterPro" id="IPR032828">
    <property type="entry name" value="PolyA_RNA-bd"/>
</dbReference>
<evidence type="ECO:0000256" key="8">
    <source>
        <dbReference type="RuleBase" id="RU003953"/>
    </source>
</evidence>
<dbReference type="Pfam" id="PF01743">
    <property type="entry name" value="PolyA_pol"/>
    <property type="match status" value="1"/>
</dbReference>
<dbReference type="RefSeq" id="WP_264716537.1">
    <property type="nucleotide sequence ID" value="NZ_JAPDNT010000041.1"/>
</dbReference>